<organism evidence="1 2">
    <name type="scientific">Legionella geestiana</name>
    <dbReference type="NCBI Taxonomy" id="45065"/>
    <lineage>
        <taxon>Bacteria</taxon>
        <taxon>Pseudomonadati</taxon>
        <taxon>Pseudomonadota</taxon>
        <taxon>Gammaproteobacteria</taxon>
        <taxon>Legionellales</taxon>
        <taxon>Legionellaceae</taxon>
        <taxon>Legionella</taxon>
    </lineage>
</organism>
<dbReference type="STRING" id="45065.Lgee_0408"/>
<dbReference type="AlphaFoldDB" id="A0A0W0U8F7"/>
<name>A0A0W0U8F7_9GAMM</name>
<dbReference type="SUPFAM" id="SSF48403">
    <property type="entry name" value="Ankyrin repeat"/>
    <property type="match status" value="1"/>
</dbReference>
<dbReference type="Gene3D" id="1.25.40.20">
    <property type="entry name" value="Ankyrin repeat-containing domain"/>
    <property type="match status" value="1"/>
</dbReference>
<dbReference type="InterPro" id="IPR036770">
    <property type="entry name" value="Ankyrin_rpt-contain_sf"/>
</dbReference>
<dbReference type="PROSITE" id="PS50297">
    <property type="entry name" value="ANK_REP_REGION"/>
    <property type="match status" value="1"/>
</dbReference>
<evidence type="ECO:0000313" key="1">
    <source>
        <dbReference type="EMBL" id="KTD03958.1"/>
    </source>
</evidence>
<dbReference type="Proteomes" id="UP000054785">
    <property type="component" value="Unassembled WGS sequence"/>
</dbReference>
<dbReference type="OrthoDB" id="5642684at2"/>
<proteinExistence type="predicted"/>
<dbReference type="PROSITE" id="PS50088">
    <property type="entry name" value="ANK_REPEAT"/>
    <property type="match status" value="1"/>
</dbReference>
<dbReference type="PATRIC" id="fig|45065.4.peg.435"/>
<keyword evidence="2" id="KW-1185">Reference proteome</keyword>
<protein>
    <submittedName>
        <fullName evidence="1">Rolling pebbles isoform 7</fullName>
    </submittedName>
</protein>
<comment type="caution">
    <text evidence="1">The sequence shown here is derived from an EMBL/GenBank/DDBJ whole genome shotgun (WGS) entry which is preliminary data.</text>
</comment>
<gene>
    <name evidence="1" type="ORF">Lgee_0408</name>
</gene>
<sequence>MSGVILVFADCTAPSAKGDFAFAGQIARDLAVMVWQNYPDVRLILTSSREGMPNYVSLYASPEEGVVDIEGVRIEICALDTFDPRGEPVIGFIQANPCKLASGELIRRVVMPETRMAIVRNSNQYFFEDIKKISEDVVHFLAASQMHVYPYFDDDSVSVSTAGFMEAQWGLPHIATMPSQALTPSVKPEQPWGVCYFKDEGITETLFAYSQYISLSSQPLQILIGNFDEYMPPVTDDLVERFKTLSPTFTVFTFYHALNNNDFRHLMASCPSTLVGVTGVSSTLEAIASGKLPYYQYLYKNRHFSASWLTAVREQSIDAAPEMRERLFAFSSRLFAPKPLESAEYDAMHRDLRDATLVDNLQKVHQKTFAAANGRLGARLLGFFDRPSALVSERQYRVACERLRRIGDTAPPTASQALRRAAALGYGLEARIILLHCPGIINHQDTTHSYRTALHWAVINQHLDVLRMLVRAGASPLIADKFGKTALDYAGTIPAKGSQCSMMSLLEQELKALESSPASSSDPASLMHH</sequence>
<dbReference type="SMART" id="SM00248">
    <property type="entry name" value="ANK"/>
    <property type="match status" value="1"/>
</dbReference>
<dbReference type="InterPro" id="IPR002110">
    <property type="entry name" value="Ankyrin_rpt"/>
</dbReference>
<dbReference type="Pfam" id="PF13857">
    <property type="entry name" value="Ank_5"/>
    <property type="match status" value="1"/>
</dbReference>
<accession>A0A0W0U8F7</accession>
<reference evidence="1 2" key="1">
    <citation type="submission" date="2015-11" db="EMBL/GenBank/DDBJ databases">
        <title>Genomic analysis of 38 Legionella species identifies large and diverse effector repertoires.</title>
        <authorList>
            <person name="Burstein D."/>
            <person name="Amaro F."/>
            <person name="Zusman T."/>
            <person name="Lifshitz Z."/>
            <person name="Cohen O."/>
            <person name="Gilbert J.A."/>
            <person name="Pupko T."/>
            <person name="Shuman H.A."/>
            <person name="Segal G."/>
        </authorList>
    </citation>
    <scope>NUCLEOTIDE SEQUENCE [LARGE SCALE GENOMIC DNA]</scope>
    <source>
        <strain evidence="1 2">ATCC 49504</strain>
    </source>
</reference>
<dbReference type="EMBL" id="LNYC01000008">
    <property type="protein sequence ID" value="KTD03958.1"/>
    <property type="molecule type" value="Genomic_DNA"/>
</dbReference>
<evidence type="ECO:0000313" key="2">
    <source>
        <dbReference type="Proteomes" id="UP000054785"/>
    </source>
</evidence>